<dbReference type="GO" id="GO:0051010">
    <property type="term" value="F:microtubule plus-end binding"/>
    <property type="evidence" value="ECO:0007669"/>
    <property type="project" value="TreeGrafter"/>
</dbReference>
<sequence length="176" mass="19739">MASRLQIEGDESVLLHVTHSNLKSFNADVRFSLQMSVEAVKEKLWKKCGTSVNSMSLELYDDTGAKIAELSDNSRPFGFFSPLDGYRLHIVDLDPSSVTSGGWLEDTSLVEKYKISDEAYEKRDGTFRKFKEKLAHQKPSCASTKVADNYMEDLCANIKGEGDTILQLSSKSWWNG</sequence>
<dbReference type="SUPFAM" id="SSF54236">
    <property type="entry name" value="Ubiquitin-like"/>
    <property type="match status" value="1"/>
</dbReference>
<dbReference type="GO" id="GO:0005737">
    <property type="term" value="C:cytoplasm"/>
    <property type="evidence" value="ECO:0007669"/>
    <property type="project" value="UniProtKB-SubCell"/>
</dbReference>
<dbReference type="CDD" id="cd01789">
    <property type="entry name" value="Ubl_TBCB"/>
    <property type="match status" value="1"/>
</dbReference>
<dbReference type="GO" id="GO:0005634">
    <property type="term" value="C:nucleus"/>
    <property type="evidence" value="ECO:0007669"/>
    <property type="project" value="TreeGrafter"/>
</dbReference>
<evidence type="ECO:0000313" key="4">
    <source>
        <dbReference type="EMBL" id="MBA4675083.1"/>
    </source>
</evidence>
<protein>
    <recommendedName>
        <fullName evidence="3">Ubiquitin-like domain-containing protein</fullName>
    </recommendedName>
</protein>
<dbReference type="AlphaFoldDB" id="A0A7C9EU21"/>
<dbReference type="PANTHER" id="PTHR18916">
    <property type="entry name" value="DYNACTIN 1-RELATED MICROTUBULE-BINDING"/>
    <property type="match status" value="1"/>
</dbReference>
<name>A0A7C9EU21_OPUST</name>
<reference evidence="4" key="2">
    <citation type="submission" date="2020-07" db="EMBL/GenBank/DDBJ databases">
        <authorList>
            <person name="Vera ALvarez R."/>
            <person name="Arias-Moreno D.M."/>
            <person name="Jimenez-Jacinto V."/>
            <person name="Jimenez-Bremont J.F."/>
            <person name="Swaminathan K."/>
            <person name="Moose S.P."/>
            <person name="Guerrero-Gonzalez M.L."/>
            <person name="Marino-Ramirez L."/>
            <person name="Landsman D."/>
            <person name="Rodriguez-Kessler M."/>
            <person name="Delgado-Sanchez P."/>
        </authorList>
    </citation>
    <scope>NUCLEOTIDE SEQUENCE</scope>
    <source>
        <tissue evidence="4">Cladode</tissue>
    </source>
</reference>
<dbReference type="PANTHER" id="PTHR18916:SF85">
    <property type="entry name" value="TUBULIN-FOLDING COFACTOR B"/>
    <property type="match status" value="1"/>
</dbReference>
<dbReference type="GO" id="GO:0043014">
    <property type="term" value="F:alpha-tubulin binding"/>
    <property type="evidence" value="ECO:0007669"/>
    <property type="project" value="InterPro"/>
</dbReference>
<evidence type="ECO:0000256" key="1">
    <source>
        <dbReference type="ARBA" id="ARBA00004496"/>
    </source>
</evidence>
<organism evidence="4">
    <name type="scientific">Opuntia streptacantha</name>
    <name type="common">Prickly pear cactus</name>
    <name type="synonym">Opuntia cardona</name>
    <dbReference type="NCBI Taxonomy" id="393608"/>
    <lineage>
        <taxon>Eukaryota</taxon>
        <taxon>Viridiplantae</taxon>
        <taxon>Streptophyta</taxon>
        <taxon>Embryophyta</taxon>
        <taxon>Tracheophyta</taxon>
        <taxon>Spermatophyta</taxon>
        <taxon>Magnoliopsida</taxon>
        <taxon>eudicotyledons</taxon>
        <taxon>Gunneridae</taxon>
        <taxon>Pentapetalae</taxon>
        <taxon>Caryophyllales</taxon>
        <taxon>Cactineae</taxon>
        <taxon>Cactaceae</taxon>
        <taxon>Opuntioideae</taxon>
        <taxon>Opuntia</taxon>
    </lineage>
</organism>
<accession>A0A7C9EU21</accession>
<dbReference type="Pfam" id="PF14560">
    <property type="entry name" value="Ubiquitin_2"/>
    <property type="match status" value="1"/>
</dbReference>
<comment type="subcellular location">
    <subcellularLocation>
        <location evidence="1">Cytoplasm</location>
    </subcellularLocation>
</comment>
<dbReference type="InterPro" id="IPR045172">
    <property type="entry name" value="TBCB_Ubl"/>
</dbReference>
<evidence type="ECO:0000256" key="2">
    <source>
        <dbReference type="ARBA" id="ARBA00022490"/>
    </source>
</evidence>
<dbReference type="GO" id="GO:0031122">
    <property type="term" value="P:cytoplasmic microtubule organization"/>
    <property type="evidence" value="ECO:0007669"/>
    <property type="project" value="TreeGrafter"/>
</dbReference>
<evidence type="ECO:0000259" key="3">
    <source>
        <dbReference type="Pfam" id="PF14560"/>
    </source>
</evidence>
<dbReference type="GO" id="GO:0007023">
    <property type="term" value="P:post-chaperonin tubulin folding pathway"/>
    <property type="evidence" value="ECO:0007669"/>
    <property type="project" value="InterPro"/>
</dbReference>
<dbReference type="InterPro" id="IPR000626">
    <property type="entry name" value="Ubiquitin-like_dom"/>
</dbReference>
<dbReference type="InterPro" id="IPR029071">
    <property type="entry name" value="Ubiquitin-like_domsf"/>
</dbReference>
<dbReference type="GO" id="GO:0007021">
    <property type="term" value="P:tubulin complex assembly"/>
    <property type="evidence" value="ECO:0007669"/>
    <property type="project" value="InterPro"/>
</dbReference>
<dbReference type="GO" id="GO:0035371">
    <property type="term" value="C:microtubule plus-end"/>
    <property type="evidence" value="ECO:0007669"/>
    <property type="project" value="TreeGrafter"/>
</dbReference>
<feature type="domain" description="Ubiquitin-like" evidence="3">
    <location>
        <begin position="13"/>
        <end position="97"/>
    </location>
</feature>
<dbReference type="Gene3D" id="3.10.20.90">
    <property type="entry name" value="Phosphatidylinositol 3-kinase Catalytic Subunit, Chain A, domain 1"/>
    <property type="match status" value="1"/>
</dbReference>
<keyword evidence="2" id="KW-0963">Cytoplasm</keyword>
<dbReference type="EMBL" id="GISG01265846">
    <property type="protein sequence ID" value="MBA4675083.1"/>
    <property type="molecule type" value="Transcribed_RNA"/>
</dbReference>
<reference evidence="4" key="1">
    <citation type="journal article" date="2013" name="J. Plant Res.">
        <title>Effect of fungi and light on seed germination of three Opuntia species from semiarid lands of central Mexico.</title>
        <authorList>
            <person name="Delgado-Sanchez P."/>
            <person name="Jimenez-Bremont J.F."/>
            <person name="Guerrero-Gonzalez Mde L."/>
            <person name="Flores J."/>
        </authorList>
    </citation>
    <scope>NUCLEOTIDE SEQUENCE</scope>
    <source>
        <tissue evidence="4">Cladode</tissue>
    </source>
</reference>
<proteinExistence type="predicted"/>